<dbReference type="Proteomes" id="UP000663868">
    <property type="component" value="Unassembled WGS sequence"/>
</dbReference>
<accession>A0A819JU37</accession>
<feature type="region of interest" description="Disordered" evidence="1">
    <location>
        <begin position="851"/>
        <end position="876"/>
    </location>
</feature>
<feature type="compositionally biased region" description="Low complexity" evidence="1">
    <location>
        <begin position="168"/>
        <end position="181"/>
    </location>
</feature>
<dbReference type="EMBL" id="CAJOBB010002104">
    <property type="protein sequence ID" value="CAF3938328.1"/>
    <property type="molecule type" value="Genomic_DNA"/>
</dbReference>
<protein>
    <recommendedName>
        <fullName evidence="5">TIR domain-containing protein</fullName>
    </recommendedName>
</protein>
<evidence type="ECO:0000256" key="1">
    <source>
        <dbReference type="SAM" id="MobiDB-lite"/>
    </source>
</evidence>
<feature type="compositionally biased region" description="Low complexity" evidence="1">
    <location>
        <begin position="477"/>
        <end position="515"/>
    </location>
</feature>
<comment type="caution">
    <text evidence="3">The sequence shown here is derived from an EMBL/GenBank/DDBJ whole genome shotgun (WGS) entry which is preliminary data.</text>
</comment>
<dbReference type="AlphaFoldDB" id="A0A819JU37"/>
<dbReference type="Gene3D" id="3.40.50.10140">
    <property type="entry name" value="Toll/interleukin-1 receptor homology (TIR) domain"/>
    <property type="match status" value="1"/>
</dbReference>
<dbReference type="EMBL" id="CAJNOE010000060">
    <property type="protein sequence ID" value="CAF0834723.1"/>
    <property type="molecule type" value="Genomic_DNA"/>
</dbReference>
<proteinExistence type="predicted"/>
<feature type="region of interest" description="Disordered" evidence="1">
    <location>
        <begin position="922"/>
        <end position="946"/>
    </location>
</feature>
<feature type="compositionally biased region" description="Basic and acidic residues" evidence="1">
    <location>
        <begin position="88"/>
        <end position="99"/>
    </location>
</feature>
<feature type="region of interest" description="Disordered" evidence="1">
    <location>
        <begin position="280"/>
        <end position="357"/>
    </location>
</feature>
<feature type="compositionally biased region" description="Polar residues" evidence="1">
    <location>
        <begin position="923"/>
        <end position="933"/>
    </location>
</feature>
<feature type="compositionally biased region" description="Polar residues" evidence="1">
    <location>
        <begin position="230"/>
        <end position="246"/>
    </location>
</feature>
<feature type="region of interest" description="Disordered" evidence="1">
    <location>
        <begin position="1001"/>
        <end position="1031"/>
    </location>
</feature>
<feature type="region of interest" description="Disordered" evidence="1">
    <location>
        <begin position="421"/>
        <end position="517"/>
    </location>
</feature>
<feature type="region of interest" description="Disordered" evidence="1">
    <location>
        <begin position="578"/>
        <end position="605"/>
    </location>
</feature>
<reference evidence="3" key="1">
    <citation type="submission" date="2021-02" db="EMBL/GenBank/DDBJ databases">
        <authorList>
            <person name="Nowell W R."/>
        </authorList>
    </citation>
    <scope>NUCLEOTIDE SEQUENCE</scope>
</reference>
<feature type="compositionally biased region" description="Low complexity" evidence="1">
    <location>
        <begin position="284"/>
        <end position="303"/>
    </location>
</feature>
<organism evidence="3 4">
    <name type="scientific">Adineta steineri</name>
    <dbReference type="NCBI Taxonomy" id="433720"/>
    <lineage>
        <taxon>Eukaryota</taxon>
        <taxon>Metazoa</taxon>
        <taxon>Spiralia</taxon>
        <taxon>Gnathifera</taxon>
        <taxon>Rotifera</taxon>
        <taxon>Eurotatoria</taxon>
        <taxon>Bdelloidea</taxon>
        <taxon>Adinetida</taxon>
        <taxon>Adinetidae</taxon>
        <taxon>Adineta</taxon>
    </lineage>
</organism>
<feature type="compositionally biased region" description="Low complexity" evidence="1">
    <location>
        <begin position="1157"/>
        <end position="1167"/>
    </location>
</feature>
<feature type="compositionally biased region" description="Polar residues" evidence="1">
    <location>
        <begin position="855"/>
        <end position="870"/>
    </location>
</feature>
<dbReference type="PANTHER" id="PTHR46270:SF2">
    <property type="entry name" value="TIR DOMAIN-CONTAINING PROTEIN"/>
    <property type="match status" value="1"/>
</dbReference>
<dbReference type="PANTHER" id="PTHR46270">
    <property type="entry name" value="ARMADILLO-TYPE FOLD-RELATED"/>
    <property type="match status" value="1"/>
</dbReference>
<feature type="compositionally biased region" description="Polar residues" evidence="1">
    <location>
        <begin position="1168"/>
        <end position="1198"/>
    </location>
</feature>
<evidence type="ECO:0000313" key="4">
    <source>
        <dbReference type="Proteomes" id="UP000663868"/>
    </source>
</evidence>
<evidence type="ECO:0000313" key="2">
    <source>
        <dbReference type="EMBL" id="CAF0834723.1"/>
    </source>
</evidence>
<dbReference type="Proteomes" id="UP000663860">
    <property type="component" value="Unassembled WGS sequence"/>
</dbReference>
<name>A0A819JU37_9BILA</name>
<feature type="region of interest" description="Disordered" evidence="1">
    <location>
        <begin position="88"/>
        <end position="199"/>
    </location>
</feature>
<evidence type="ECO:0008006" key="5">
    <source>
        <dbReference type="Google" id="ProtNLM"/>
    </source>
</evidence>
<dbReference type="InterPro" id="IPR035897">
    <property type="entry name" value="Toll_tir_struct_dom_sf"/>
</dbReference>
<feature type="region of interest" description="Disordered" evidence="1">
    <location>
        <begin position="1155"/>
        <end position="1198"/>
    </location>
</feature>
<feature type="compositionally biased region" description="Low complexity" evidence="1">
    <location>
        <begin position="594"/>
        <end position="605"/>
    </location>
</feature>
<feature type="compositionally biased region" description="Polar residues" evidence="1">
    <location>
        <begin position="304"/>
        <end position="329"/>
    </location>
</feature>
<sequence length="1263" mass="138836">MENIAEIIENSAFVIVCMSDSYKRCNHCRSEAEYALNTQRSLVSLILRPGFKPDDWLITLINNSTYVDFGTSDFKSAAKLLFKEIKNRQHKNKTSDTKSKVSTSNDISRNKPNHISAFEKPSAPNRMSRSQRIHNSDASSYLPPTVSKQQRHRQQQQQQHQLLRRPVSRSPTPGSMSTGGSLDLGEPLHGKAPIYSVPRSSTLGSFGTFTSGMFDKDQQQASLRSLSRSPTSGSNPSDASSGVNKQQRLEAPYFSVSRSSTLGSIPSLTSGAFDKDQQAASIGSMSVSPMPAPTPVTATTTVVHSQQHSEAPANSISRSSTPGSATSGARNKDQNKTPTRSTSKSPAPPPTCTPTMPLLSNEEYQQQHITVRSMSTSPTASFNPSYRSLAGEIVQQQTPVYPSPIPVTPDVNTIINNTISDNQQQQEQQQQQQQQTNLPSTSQTANPVSGSFATPFSYDQQTTQESGYSTQQQPIVTSNSNTNTNMNKQQQQQQQRGRSTLSRSSTASTISSDVSINIDKHQQQPIQTNSHSSATNVISSATPTTVVQQQQQQQQPQQSVLYPTTYPLTIGTAFSSTSVIGDKQEQPTPTPVISSARSSTSESFSADLSTDMSKHQQQQIITNPVLLPPTNNNIMPTVISTNFDKQPLMQQNQHISVHSAFQSTINDSVPMTAWNLNDMHRPQTQMRSGTQPPPTPNIVPAFTSVFINKQPHQSPIHPSQQPLTINNMPSSAFSPNDIQRQQTQGLPLSRSSTYNFIPSPGSIATDDHSHGYFFPPSFTNNMTPTDTSMSFDDQQSQQMLTHSNLQAFNNNLGHSNTSVFVDKRPYQTAAHPDSQTAAKASIAFTELNANDKQRQQSQMLPLSRSATYDASPTPMHRQPQQTQQVLMSQSFTNSTIPPAPSVINNDPSREPSIRLIIRPVMTGPTSTATSNAPDQPLQHKPPKPPSGQFVKFSDDKNMQQLGSAHLNLGLSTLDTIPTKIPSNNHKDQEQSLLLYSKSKSTTSNALPGASTENSVLPAPTPTNGQYQSPLPDEYVNRNTEDSRYRSLSIVAWGSSDVLDFLCDLNLYQMMPLCESMSGKALTRLFRMCQAKPSRLYDQLNDELRVRFSGLTLPMAVYTEFLIEMDGIVGPAPDSILSISPTRPNIVERVILTPRTLQQHSQRSQSSSPATTESPNTYNELSCLTPVENNNPSKAPTPQQTRIIERAVFRPASAVGRPYDFIVESVEESTDLMQQVELYGSELLGFGDNTQQQQQQHENTKNFN</sequence>
<feature type="compositionally biased region" description="Low complexity" evidence="1">
    <location>
        <begin position="423"/>
        <end position="435"/>
    </location>
</feature>
<feature type="region of interest" description="Disordered" evidence="1">
    <location>
        <begin position="218"/>
        <end position="246"/>
    </location>
</feature>
<gene>
    <name evidence="2" type="ORF">IZO911_LOCUS8728</name>
    <name evidence="3" type="ORF">KXQ929_LOCUS24877</name>
</gene>
<feature type="compositionally biased region" description="Polar residues" evidence="1">
    <location>
        <begin position="436"/>
        <end position="476"/>
    </location>
</feature>
<evidence type="ECO:0000313" key="3">
    <source>
        <dbReference type="EMBL" id="CAF3938328.1"/>
    </source>
</evidence>